<dbReference type="InParanoid" id="B8MFX5"/>
<sequence>MASSVLLAGANGSLAMPAIQHLLSTYPTISAILAVRNTSASDPNTRRLLEIIAPFKDRVSLRSLDLADLSSVHSFANSLAAEIASGAVPALASIICNAFYWNLASLPELTSDGFEKTFQINHLAHAALILRLLGSCTANARILVLASDAHYPGKNSLEKYPPALPEVNGQNDQGDFDILIYPETKTKNDPMGYGFQRYANSKLAIVAWMYALNRRLYIATTNVAGDNNHRQLKEGITAIAVNPGNLGDSRALRSNTPTSLRVMSRVIIKPLSPLLRIMVDPTMRTAKDAGVDVIELAVGKEYAHAEGYFTMRKKDESSVESKDEMKQEALWTKTLHKNMMMVSNQDERPSRCSDLPRYPLTWTACLQTEPTTPKSLVRLLARYQKPDWISFAIFRGGSGRIQAMIHPGFDAGLAIGCSQGTNFAALEESSGPETRVEYDFEGEGARGIGIIAVGRPWRYQVTQIDVRYNGAISLNGHLFDSDSFVKYLLRDKLYHDSFFLLQLGAPSYLAKRSKNMNSDNQPTTPPSQSHDSPPQISPHEHDVPPEGDYGWMCVASTFWINAHTWGINSVRISLHMTINLIIALASALIASSVAHFWLTKTSFSVFIAYYLSHDLFPGTSSLEYAFVGGLSMSCALLVAPLATAVMGRLGTRATLKLCVLVWEWDFFSLELVVSLLNGFDANAALQMALLRQGFMLERIGLRWTFRALGIICLTMIVTAANLLRDRLF</sequence>
<feature type="transmembrane region" description="Helical" evidence="2">
    <location>
        <begin position="699"/>
        <end position="723"/>
    </location>
</feature>
<dbReference type="eggNOG" id="KOG1208">
    <property type="taxonomic scope" value="Eukaryota"/>
</dbReference>
<dbReference type="SUPFAM" id="SSF51735">
    <property type="entry name" value="NAD(P)-binding Rossmann-fold domains"/>
    <property type="match status" value="1"/>
</dbReference>
<feature type="region of interest" description="Disordered" evidence="1">
    <location>
        <begin position="512"/>
        <end position="541"/>
    </location>
</feature>
<dbReference type="AlphaFoldDB" id="B8MFX5"/>
<gene>
    <name evidence="3" type="ORF">TSTA_009630</name>
</gene>
<keyword evidence="2" id="KW-0472">Membrane</keyword>
<dbReference type="HOGENOM" id="CLU_380432_0_0_1"/>
<evidence type="ECO:0000313" key="3">
    <source>
        <dbReference type="EMBL" id="EED15842.1"/>
    </source>
</evidence>
<name>B8MFX5_TALSN</name>
<evidence type="ECO:0000256" key="2">
    <source>
        <dbReference type="SAM" id="Phobius"/>
    </source>
</evidence>
<dbReference type="PANTHER" id="PTHR43647">
    <property type="entry name" value="DEHYDROGENASE"/>
    <property type="match status" value="1"/>
</dbReference>
<dbReference type="InterPro" id="IPR036291">
    <property type="entry name" value="NAD(P)-bd_dom_sf"/>
</dbReference>
<dbReference type="InterPro" id="IPR051593">
    <property type="entry name" value="Ergosterol_Biosynth_ERG27"/>
</dbReference>
<dbReference type="OrthoDB" id="191139at2759"/>
<dbReference type="GO" id="GO:0005789">
    <property type="term" value="C:endoplasmic reticulum membrane"/>
    <property type="evidence" value="ECO:0007669"/>
    <property type="project" value="TreeGrafter"/>
</dbReference>
<accession>B8MFX5</accession>
<feature type="transmembrane region" description="Helical" evidence="2">
    <location>
        <begin position="624"/>
        <end position="645"/>
    </location>
</feature>
<evidence type="ECO:0000256" key="1">
    <source>
        <dbReference type="SAM" id="MobiDB-lite"/>
    </source>
</evidence>
<feature type="transmembrane region" description="Helical" evidence="2">
    <location>
        <begin position="578"/>
        <end position="598"/>
    </location>
</feature>
<dbReference type="Gene3D" id="3.40.50.720">
    <property type="entry name" value="NAD(P)-binding Rossmann-like Domain"/>
    <property type="match status" value="1"/>
</dbReference>
<dbReference type="Proteomes" id="UP000001745">
    <property type="component" value="Unassembled WGS sequence"/>
</dbReference>
<keyword evidence="2" id="KW-0812">Transmembrane</keyword>
<feature type="compositionally biased region" description="Polar residues" evidence="1">
    <location>
        <begin position="515"/>
        <end position="534"/>
    </location>
</feature>
<dbReference type="RefSeq" id="XP_002483076.1">
    <property type="nucleotide sequence ID" value="XM_002483031.1"/>
</dbReference>
<reference evidence="4" key="1">
    <citation type="journal article" date="2015" name="Genome Announc.">
        <title>Genome sequence of the AIDS-associated pathogen Penicillium marneffei (ATCC18224) and its near taxonomic relative Talaromyces stipitatus (ATCC10500).</title>
        <authorList>
            <person name="Nierman W.C."/>
            <person name="Fedorova-Abrams N.D."/>
            <person name="Andrianopoulos A."/>
        </authorList>
    </citation>
    <scope>NUCLEOTIDE SEQUENCE [LARGE SCALE GENOMIC DNA]</scope>
    <source>
        <strain evidence="4">ATCC 10500 / CBS 375.48 / QM 6759 / NRRL 1006</strain>
    </source>
</reference>
<dbReference type="eggNOG" id="KOG2504">
    <property type="taxonomic scope" value="Eukaryota"/>
</dbReference>
<keyword evidence="2" id="KW-1133">Transmembrane helix</keyword>
<evidence type="ECO:0000313" key="4">
    <source>
        <dbReference type="Proteomes" id="UP000001745"/>
    </source>
</evidence>
<organism evidence="3 4">
    <name type="scientific">Talaromyces stipitatus (strain ATCC 10500 / CBS 375.48 / QM 6759 / NRRL 1006)</name>
    <name type="common">Penicillium stipitatum</name>
    <dbReference type="NCBI Taxonomy" id="441959"/>
    <lineage>
        <taxon>Eukaryota</taxon>
        <taxon>Fungi</taxon>
        <taxon>Dikarya</taxon>
        <taxon>Ascomycota</taxon>
        <taxon>Pezizomycotina</taxon>
        <taxon>Eurotiomycetes</taxon>
        <taxon>Eurotiomycetidae</taxon>
        <taxon>Eurotiales</taxon>
        <taxon>Trichocomaceae</taxon>
        <taxon>Talaromyces</taxon>
        <taxon>Talaromyces sect. Talaromyces</taxon>
    </lineage>
</organism>
<dbReference type="GO" id="GO:0005741">
    <property type="term" value="C:mitochondrial outer membrane"/>
    <property type="evidence" value="ECO:0007669"/>
    <property type="project" value="TreeGrafter"/>
</dbReference>
<dbReference type="GO" id="GO:0000253">
    <property type="term" value="F:3-beta-hydroxysteroid 3-dehydrogenase (NADP+) activity"/>
    <property type="evidence" value="ECO:0007669"/>
    <property type="project" value="TreeGrafter"/>
</dbReference>
<dbReference type="VEuPathDB" id="FungiDB:TSTA_009630"/>
<dbReference type="PANTHER" id="PTHR43647:SF4">
    <property type="entry name" value="KETOREDUCTASE (KR) DOMAIN-CONTAINING PROTEIN"/>
    <property type="match status" value="1"/>
</dbReference>
<dbReference type="EMBL" id="EQ962656">
    <property type="protein sequence ID" value="EED15842.1"/>
    <property type="molecule type" value="Genomic_DNA"/>
</dbReference>
<dbReference type="GO" id="GO:0005811">
    <property type="term" value="C:lipid droplet"/>
    <property type="evidence" value="ECO:0007669"/>
    <property type="project" value="TreeGrafter"/>
</dbReference>
<proteinExistence type="predicted"/>
<protein>
    <submittedName>
        <fullName evidence="3">Short-chain dehydrogenase, putative</fullName>
    </submittedName>
</protein>
<dbReference type="GeneID" id="8102759"/>
<keyword evidence="4" id="KW-1185">Reference proteome</keyword>
<dbReference type="STRING" id="441959.B8MFX5"/>